<comment type="caution">
    <text evidence="2">The sequence shown here is derived from an EMBL/GenBank/DDBJ whole genome shotgun (WGS) entry which is preliminary data.</text>
</comment>
<dbReference type="PANTHER" id="PTHR36503:SF2">
    <property type="entry name" value="BLR2408 PROTEIN"/>
    <property type="match status" value="1"/>
</dbReference>
<sequence length="130" mass="14626">MPRMIFVNLPVADLPKSMSFWRALGFDFNLDYTDETAACLVLSDTIFAMLLTHDKFRGFARREPADTATHREALIALSLDSRDDVDRIVEAALAHGGAAHGEAMDHGFMYYRPFTDPDGHVWELTYFPAA</sequence>
<dbReference type="PANTHER" id="PTHR36503">
    <property type="entry name" value="BLR2520 PROTEIN"/>
    <property type="match status" value="1"/>
</dbReference>
<keyword evidence="3" id="KW-1185">Reference proteome</keyword>
<organism evidence="2 3">
    <name type="scientific">Pararhodobacter aggregans</name>
    <dbReference type="NCBI Taxonomy" id="404875"/>
    <lineage>
        <taxon>Bacteria</taxon>
        <taxon>Pseudomonadati</taxon>
        <taxon>Pseudomonadota</taxon>
        <taxon>Alphaproteobacteria</taxon>
        <taxon>Rhodobacterales</taxon>
        <taxon>Paracoccaceae</taxon>
        <taxon>Pararhodobacter</taxon>
    </lineage>
</organism>
<dbReference type="SUPFAM" id="SSF54593">
    <property type="entry name" value="Glyoxalase/Bleomycin resistance protein/Dihydroxybiphenyl dioxygenase"/>
    <property type="match status" value="1"/>
</dbReference>
<dbReference type="AlphaFoldDB" id="A0A2T7UNU6"/>
<dbReference type="InterPro" id="IPR004360">
    <property type="entry name" value="Glyas_Fos-R_dOase_dom"/>
</dbReference>
<accession>A0A2T7UNU6</accession>
<proteinExistence type="predicted"/>
<evidence type="ECO:0000313" key="2">
    <source>
        <dbReference type="EMBL" id="PVE46383.1"/>
    </source>
</evidence>
<dbReference type="EMBL" id="QDDR01000009">
    <property type="protein sequence ID" value="PVE46383.1"/>
    <property type="molecule type" value="Genomic_DNA"/>
</dbReference>
<name>A0A2T7UNU6_9RHOB</name>
<dbReference type="Proteomes" id="UP000244810">
    <property type="component" value="Unassembled WGS sequence"/>
</dbReference>
<dbReference type="InterPro" id="IPR037523">
    <property type="entry name" value="VOC_core"/>
</dbReference>
<protein>
    <submittedName>
        <fullName evidence="2">Glyoxalase</fullName>
    </submittedName>
</protein>
<dbReference type="RefSeq" id="WP_107753369.1">
    <property type="nucleotide sequence ID" value="NZ_QBKF01000009.1"/>
</dbReference>
<dbReference type="Gene3D" id="3.10.180.10">
    <property type="entry name" value="2,3-Dihydroxybiphenyl 1,2-Dioxygenase, domain 1"/>
    <property type="match status" value="1"/>
</dbReference>
<dbReference type="InterPro" id="IPR029068">
    <property type="entry name" value="Glyas_Bleomycin-R_OHBP_Dase"/>
</dbReference>
<gene>
    <name evidence="2" type="ORF">DDE23_17235</name>
</gene>
<dbReference type="PROSITE" id="PS51819">
    <property type="entry name" value="VOC"/>
    <property type="match status" value="1"/>
</dbReference>
<dbReference type="OrthoDB" id="9798430at2"/>
<dbReference type="Pfam" id="PF00903">
    <property type="entry name" value="Glyoxalase"/>
    <property type="match status" value="1"/>
</dbReference>
<feature type="domain" description="VOC" evidence="1">
    <location>
        <begin position="3"/>
        <end position="127"/>
    </location>
</feature>
<reference evidence="2 3" key="1">
    <citation type="journal article" date="2011" name="Syst. Appl. Microbiol.">
        <title>Defluviimonas denitrificans gen. nov., sp. nov., and Pararhodobacter aggregans gen. nov., sp. nov., non-phototrophic Rhodobacteraceae from the biofilter of a marine aquaculture.</title>
        <authorList>
            <person name="Foesel B.U."/>
            <person name="Drake H.L."/>
            <person name="Schramm A."/>
        </authorList>
    </citation>
    <scope>NUCLEOTIDE SEQUENCE [LARGE SCALE GENOMIC DNA]</scope>
    <source>
        <strain evidence="2 3">D1-19</strain>
    </source>
</reference>
<evidence type="ECO:0000313" key="3">
    <source>
        <dbReference type="Proteomes" id="UP000244810"/>
    </source>
</evidence>
<evidence type="ECO:0000259" key="1">
    <source>
        <dbReference type="PROSITE" id="PS51819"/>
    </source>
</evidence>